<dbReference type="STRING" id="29433.MOVS_05590"/>
<organism evidence="4 6">
    <name type="scientific">Moraxella ovis</name>
    <dbReference type="NCBI Taxonomy" id="29433"/>
    <lineage>
        <taxon>Bacteria</taxon>
        <taxon>Pseudomonadati</taxon>
        <taxon>Pseudomonadota</taxon>
        <taxon>Gammaproteobacteria</taxon>
        <taxon>Moraxellales</taxon>
        <taxon>Moraxellaceae</taxon>
        <taxon>Moraxella</taxon>
    </lineage>
</organism>
<dbReference type="EC" id="5.3.2.-" evidence="4"/>
<evidence type="ECO:0000313" key="3">
    <source>
        <dbReference type="EMBL" id="ANB91545.1"/>
    </source>
</evidence>
<protein>
    <submittedName>
        <fullName evidence="4">Probable tautomerase HP_0924</fullName>
        <ecNumber evidence="4">5.3.2.-</ecNumber>
    </submittedName>
</protein>
<dbReference type="Proteomes" id="UP000076765">
    <property type="component" value="Chromosome"/>
</dbReference>
<sequence>MPYVNLKISTPEPSEERLRQVVEEFTDTIARVLDKNPADVMVYIDITPPNALGFGGKTLQDIRDGK</sequence>
<evidence type="ECO:0000313" key="6">
    <source>
        <dbReference type="Proteomes" id="UP000255102"/>
    </source>
</evidence>
<name>A0A160GFY0_9GAMM</name>
<gene>
    <name evidence="3" type="ORF">MOVS_05590</name>
    <name evidence="4" type="ORF">NCTC11227_01177</name>
</gene>
<dbReference type="InterPro" id="IPR004370">
    <property type="entry name" value="4-OT-like_dom"/>
</dbReference>
<dbReference type="Proteomes" id="UP000255102">
    <property type="component" value="Unassembled WGS sequence"/>
</dbReference>
<dbReference type="AlphaFoldDB" id="A0A160GFY0"/>
<evidence type="ECO:0000256" key="1">
    <source>
        <dbReference type="ARBA" id="ARBA00023235"/>
    </source>
</evidence>
<dbReference type="EMBL" id="CP011158">
    <property type="protein sequence ID" value="ANB91545.1"/>
    <property type="molecule type" value="Genomic_DNA"/>
</dbReference>
<dbReference type="InterPro" id="IPR014347">
    <property type="entry name" value="Tautomerase/MIF_sf"/>
</dbReference>
<dbReference type="Pfam" id="PF01361">
    <property type="entry name" value="Tautomerase"/>
    <property type="match status" value="1"/>
</dbReference>
<keyword evidence="1 4" id="KW-0413">Isomerase</keyword>
<dbReference type="GO" id="GO:0016853">
    <property type="term" value="F:isomerase activity"/>
    <property type="evidence" value="ECO:0007669"/>
    <property type="project" value="UniProtKB-KW"/>
</dbReference>
<keyword evidence="5" id="KW-1185">Reference proteome</keyword>
<evidence type="ECO:0000259" key="2">
    <source>
        <dbReference type="Pfam" id="PF01361"/>
    </source>
</evidence>
<dbReference type="RefSeq" id="WP_063514119.1">
    <property type="nucleotide sequence ID" value="NZ_CP011158.1"/>
</dbReference>
<accession>A0A160GFY0</accession>
<dbReference type="KEGG" id="moi:MOVS_05590"/>
<feature type="domain" description="4-oxalocrotonate tautomerase-like" evidence="2">
    <location>
        <begin position="2"/>
        <end position="61"/>
    </location>
</feature>
<dbReference type="SUPFAM" id="SSF55331">
    <property type="entry name" value="Tautomerase/MIF"/>
    <property type="match status" value="1"/>
</dbReference>
<proteinExistence type="predicted"/>
<reference evidence="3 5" key="1">
    <citation type="submission" date="2015-04" db="EMBL/GenBank/DDBJ databases">
        <authorList>
            <person name="Calcutt M.J."/>
            <person name="Foecking M.F."/>
        </authorList>
    </citation>
    <scope>NUCLEOTIDE SEQUENCE [LARGE SCALE GENOMIC DNA]</scope>
    <source>
        <strain evidence="3 5">199/55</strain>
    </source>
</reference>
<evidence type="ECO:0000313" key="4">
    <source>
        <dbReference type="EMBL" id="STY87176.1"/>
    </source>
</evidence>
<dbReference type="EMBL" id="UGPW01000001">
    <property type="protein sequence ID" value="STY87176.1"/>
    <property type="molecule type" value="Genomic_DNA"/>
</dbReference>
<evidence type="ECO:0000313" key="5">
    <source>
        <dbReference type="Proteomes" id="UP000076765"/>
    </source>
</evidence>
<reference evidence="4 6" key="2">
    <citation type="submission" date="2018-06" db="EMBL/GenBank/DDBJ databases">
        <authorList>
            <consortium name="Pathogen Informatics"/>
            <person name="Doyle S."/>
        </authorList>
    </citation>
    <scope>NUCLEOTIDE SEQUENCE [LARGE SCALE GENOMIC DNA]</scope>
    <source>
        <strain evidence="4 6">NCTC11227</strain>
    </source>
</reference>
<dbReference type="Gene3D" id="3.30.429.10">
    <property type="entry name" value="Macrophage Migration Inhibitory Factor"/>
    <property type="match status" value="1"/>
</dbReference>